<protein>
    <submittedName>
        <fullName evidence="12">TonB-dependent receptor</fullName>
    </submittedName>
</protein>
<evidence type="ECO:0000259" key="11">
    <source>
        <dbReference type="Pfam" id="PF07715"/>
    </source>
</evidence>
<keyword evidence="6 8" id="KW-0472">Membrane</keyword>
<evidence type="ECO:0000256" key="7">
    <source>
        <dbReference type="ARBA" id="ARBA00023237"/>
    </source>
</evidence>
<dbReference type="InterPro" id="IPR036942">
    <property type="entry name" value="Beta-barrel_TonB_sf"/>
</dbReference>
<evidence type="ECO:0000256" key="9">
    <source>
        <dbReference type="RuleBase" id="RU003357"/>
    </source>
</evidence>
<sequence>MKKNILRQLLMLSKRLMYGFLIQVFFCSVLLANTGNAQRKTLEEVKISVNLTEKSLSQFFRLVESKTDFRFTYSNRSVDLSQKISIAATDETLYEVLATVSKQTNANFVQVNNNIHVNRILANQLYDGEGVLAFSNIQLTGVVVDTKGQPIPGATIFIEGTSTGTASDIDGRFSLQTQEGAVLIISFIGYQSQRIVVSNQSTLTITLVEDQSSLDEVVVVGYGTQRKADITGSVSSVSESVIQSRPVANFEDALQGRASGVQVRQTGGNLDGRFSINIRGVGSVTGSNDPLIVVDGVPLFSSDFSTINPKDIVSMDILKDASATAIYGARAANGVVIITTKKGKAGKTQFSFSSDIGFEEIFNRFDLMSTEEQRLLFVEAFRNSNRSTSVYDDPTHPTWQVDTDWQELGTRTALRQNYNLGFSGGTDKTQFSGSVAHLDRQGTIINSDLKSWFFRLNINTEINERFSVSSNLTGSHQKQNVQNNDSWGATGYRSLIHNHSYTRPFDENGNLTAINTQAAPYFGANDNPLIDLMLPTRESDVTRVLGNVKFDYKLMDDLTISANLGGDIVHGKGYTYLPVYQIGLFVRPEGQVTVPNRREINWVSDLTANYQKTFQQHDIKMLVGFSAQQFMFDNSTVTGIGTINNSLNQLSNQINFNASGSRVSSGLVSSFFRLNYSNSDKYLATTTVRRDGSSKFGEARRYGVFPSGSIAWRISEEGFLKSSELIDDLKVRTSYGLTGNQEIGDFAFLTRAIATPYVFGNSLVVGNSPQNIGNPDLQWESTRQFDAGVDVSFFEGRIYFSADYYNRTSQDLLIATPVALTAGVSQNPIVNLGSVLNEGIELSLNSRNTVGKIGWSTNFNISFNTNRVLNIGTNSIGESLEIPGELIPLSNQPANLSRAGYPVGAFYMWVFDGVWQLGEESIARQWADAVPGDPKYKDLNGNGIFDVGDKTFVGNPHPRFFGGIDNSFDYKNFSLSVFFDFSGGFQVYNTARNLYGRGVPFVQNLAEVNDFWTPENPSTRVPRPSQGGNTTNLVTMVSDRFLENGDFIRLKNVALTYNLPSYLFSGKTIEALKFSLTGTNLIMFTNYSGLDPEASSRASLLSAGIDYTPYPQARLVSLSAQITF</sequence>
<dbReference type="InterPro" id="IPR023996">
    <property type="entry name" value="TonB-dep_OMP_SusC/RagA"/>
</dbReference>
<dbReference type="SUPFAM" id="SSF56935">
    <property type="entry name" value="Porins"/>
    <property type="match status" value="1"/>
</dbReference>
<dbReference type="InterPro" id="IPR012910">
    <property type="entry name" value="Plug_dom"/>
</dbReference>
<dbReference type="EMBL" id="AQHR01000029">
    <property type="protein sequence ID" value="EON78532.1"/>
    <property type="molecule type" value="Genomic_DNA"/>
</dbReference>
<evidence type="ECO:0000313" key="13">
    <source>
        <dbReference type="Proteomes" id="UP000013909"/>
    </source>
</evidence>
<evidence type="ECO:0000256" key="6">
    <source>
        <dbReference type="ARBA" id="ARBA00023136"/>
    </source>
</evidence>
<keyword evidence="4 8" id="KW-0812">Transmembrane</keyword>
<dbReference type="Gene3D" id="2.40.170.20">
    <property type="entry name" value="TonB-dependent receptor, beta-barrel domain"/>
    <property type="match status" value="1"/>
</dbReference>
<evidence type="ECO:0000259" key="10">
    <source>
        <dbReference type="Pfam" id="PF00593"/>
    </source>
</evidence>
<gene>
    <name evidence="12" type="ORF">ADIS_0882</name>
</gene>
<dbReference type="PATRIC" id="fig|1288963.3.peg.881"/>
<evidence type="ECO:0000256" key="5">
    <source>
        <dbReference type="ARBA" id="ARBA00023077"/>
    </source>
</evidence>
<dbReference type="InterPro" id="IPR000531">
    <property type="entry name" value="Beta-barrel_TonB"/>
</dbReference>
<keyword evidence="2 8" id="KW-0813">Transport</keyword>
<keyword evidence="7 8" id="KW-0998">Cell outer membrane</keyword>
<dbReference type="GO" id="GO:0009279">
    <property type="term" value="C:cell outer membrane"/>
    <property type="evidence" value="ECO:0007669"/>
    <property type="project" value="UniProtKB-SubCell"/>
</dbReference>
<evidence type="ECO:0000256" key="3">
    <source>
        <dbReference type="ARBA" id="ARBA00022452"/>
    </source>
</evidence>
<dbReference type="InterPro" id="IPR023997">
    <property type="entry name" value="TonB-dep_OMP_SusC/RagA_CS"/>
</dbReference>
<keyword evidence="3 8" id="KW-1134">Transmembrane beta strand</keyword>
<dbReference type="Gene3D" id="2.170.130.10">
    <property type="entry name" value="TonB-dependent receptor, plug domain"/>
    <property type="match status" value="1"/>
</dbReference>
<comment type="subcellular location">
    <subcellularLocation>
        <location evidence="1 8">Cell outer membrane</location>
        <topology evidence="1 8">Multi-pass membrane protein</topology>
    </subcellularLocation>
</comment>
<dbReference type="Proteomes" id="UP000013909">
    <property type="component" value="Unassembled WGS sequence"/>
</dbReference>
<dbReference type="SUPFAM" id="SSF49464">
    <property type="entry name" value="Carboxypeptidase regulatory domain-like"/>
    <property type="match status" value="1"/>
</dbReference>
<comment type="caution">
    <text evidence="12">The sequence shown here is derived from an EMBL/GenBank/DDBJ whole genome shotgun (WGS) entry which is preliminary data.</text>
</comment>
<dbReference type="RefSeq" id="WP_010853030.1">
    <property type="nucleotide sequence ID" value="NZ_AQHR01000029.1"/>
</dbReference>
<evidence type="ECO:0000256" key="2">
    <source>
        <dbReference type="ARBA" id="ARBA00022448"/>
    </source>
</evidence>
<evidence type="ECO:0000256" key="1">
    <source>
        <dbReference type="ARBA" id="ARBA00004571"/>
    </source>
</evidence>
<organism evidence="12 13">
    <name type="scientific">Lunatimonas lonarensis</name>
    <dbReference type="NCBI Taxonomy" id="1232681"/>
    <lineage>
        <taxon>Bacteria</taxon>
        <taxon>Pseudomonadati</taxon>
        <taxon>Bacteroidota</taxon>
        <taxon>Cytophagia</taxon>
        <taxon>Cytophagales</taxon>
        <taxon>Cyclobacteriaceae</taxon>
    </lineage>
</organism>
<evidence type="ECO:0000256" key="8">
    <source>
        <dbReference type="PROSITE-ProRule" id="PRU01360"/>
    </source>
</evidence>
<dbReference type="AlphaFoldDB" id="R7ZWS3"/>
<dbReference type="InterPro" id="IPR037066">
    <property type="entry name" value="Plug_dom_sf"/>
</dbReference>
<feature type="domain" description="TonB-dependent receptor-like beta-barrel" evidence="10">
    <location>
        <begin position="497"/>
        <end position="993"/>
    </location>
</feature>
<dbReference type="FunFam" id="2.170.130.10:FF:000008">
    <property type="entry name" value="SusC/RagA family TonB-linked outer membrane protein"/>
    <property type="match status" value="1"/>
</dbReference>
<dbReference type="OrthoDB" id="9768177at2"/>
<dbReference type="Pfam" id="PF00593">
    <property type="entry name" value="TonB_dep_Rec_b-barrel"/>
    <property type="match status" value="1"/>
</dbReference>
<dbReference type="STRING" id="1232681.ADIS_0882"/>
<evidence type="ECO:0000256" key="4">
    <source>
        <dbReference type="ARBA" id="ARBA00022692"/>
    </source>
</evidence>
<feature type="domain" description="TonB-dependent receptor plug" evidence="11">
    <location>
        <begin position="227"/>
        <end position="335"/>
    </location>
</feature>
<dbReference type="Pfam" id="PF13715">
    <property type="entry name" value="CarbopepD_reg_2"/>
    <property type="match status" value="1"/>
</dbReference>
<dbReference type="Gene3D" id="2.60.40.1120">
    <property type="entry name" value="Carboxypeptidase-like, regulatory domain"/>
    <property type="match status" value="1"/>
</dbReference>
<reference evidence="12 13" key="1">
    <citation type="submission" date="2013-02" db="EMBL/GenBank/DDBJ databases">
        <title>A novel strain isolated from Lonar lake, Maharashtra, India.</title>
        <authorList>
            <person name="Singh A."/>
        </authorList>
    </citation>
    <scope>NUCLEOTIDE SEQUENCE [LARGE SCALE GENOMIC DNA]</scope>
    <source>
        <strain evidence="12 13">AK24</strain>
    </source>
</reference>
<proteinExistence type="inferred from homology"/>
<dbReference type="Pfam" id="PF07715">
    <property type="entry name" value="Plug"/>
    <property type="match status" value="1"/>
</dbReference>
<evidence type="ECO:0000313" key="12">
    <source>
        <dbReference type="EMBL" id="EON78532.1"/>
    </source>
</evidence>
<dbReference type="PROSITE" id="PS52016">
    <property type="entry name" value="TONB_DEPENDENT_REC_3"/>
    <property type="match status" value="1"/>
</dbReference>
<keyword evidence="5 9" id="KW-0798">TonB box</keyword>
<dbReference type="FunFam" id="2.60.40.1120:FF:000003">
    <property type="entry name" value="Outer membrane protein Omp121"/>
    <property type="match status" value="1"/>
</dbReference>
<accession>R7ZWS3</accession>
<keyword evidence="12" id="KW-0675">Receptor</keyword>
<dbReference type="NCBIfam" id="TIGR04056">
    <property type="entry name" value="OMP_RagA_SusC"/>
    <property type="match status" value="1"/>
</dbReference>
<dbReference type="NCBIfam" id="TIGR04057">
    <property type="entry name" value="SusC_RagA_signa"/>
    <property type="match status" value="1"/>
</dbReference>
<dbReference type="InterPro" id="IPR039426">
    <property type="entry name" value="TonB-dep_rcpt-like"/>
</dbReference>
<comment type="similarity">
    <text evidence="8 9">Belongs to the TonB-dependent receptor family.</text>
</comment>
<keyword evidence="13" id="KW-1185">Reference proteome</keyword>
<name>R7ZWS3_9BACT</name>
<dbReference type="InterPro" id="IPR008969">
    <property type="entry name" value="CarboxyPept-like_regulatory"/>
</dbReference>